<dbReference type="PANTHER" id="PTHR10972:SF205">
    <property type="entry name" value="OXYSTEROL-BINDING PROTEIN 1"/>
    <property type="match status" value="1"/>
</dbReference>
<evidence type="ECO:0000256" key="4">
    <source>
        <dbReference type="ARBA" id="ARBA00023055"/>
    </source>
</evidence>
<evidence type="ECO:0000313" key="8">
    <source>
        <dbReference type="EMBL" id="CAG2053491.1"/>
    </source>
</evidence>
<feature type="compositionally biased region" description="Polar residues" evidence="6">
    <location>
        <begin position="216"/>
        <end position="226"/>
    </location>
</feature>
<evidence type="ECO:0000313" key="9">
    <source>
        <dbReference type="Proteomes" id="UP001153148"/>
    </source>
</evidence>
<dbReference type="InterPro" id="IPR011993">
    <property type="entry name" value="PH-like_dom_sf"/>
</dbReference>
<keyword evidence="4" id="KW-0445">Lipid transport</keyword>
<comment type="similarity">
    <text evidence="1">Belongs to the OSBP family.</text>
</comment>
<accession>A0ABN7NCB5</accession>
<dbReference type="PROSITE" id="PS50003">
    <property type="entry name" value="PH_DOMAIN"/>
    <property type="match status" value="1"/>
</dbReference>
<feature type="domain" description="PH" evidence="7">
    <location>
        <begin position="1"/>
        <end position="56"/>
    </location>
</feature>
<dbReference type="Gene3D" id="2.40.160.120">
    <property type="match status" value="1"/>
</dbReference>
<dbReference type="Gene3D" id="2.30.29.30">
    <property type="entry name" value="Pleckstrin-homology domain (PH domain)/Phosphotyrosine-binding domain (PTB)"/>
    <property type="match status" value="1"/>
</dbReference>
<dbReference type="Proteomes" id="UP001153148">
    <property type="component" value="Unassembled WGS sequence"/>
</dbReference>
<evidence type="ECO:0000256" key="3">
    <source>
        <dbReference type="ARBA" id="ARBA00022553"/>
    </source>
</evidence>
<dbReference type="InterPro" id="IPR001849">
    <property type="entry name" value="PH_domain"/>
</dbReference>
<dbReference type="SUPFAM" id="SSF144000">
    <property type="entry name" value="Oxysterol-binding protein-like"/>
    <property type="match status" value="1"/>
</dbReference>
<reference evidence="8" key="1">
    <citation type="submission" date="2021-03" db="EMBL/GenBank/DDBJ databases">
        <authorList>
            <person name="Tran Van P."/>
        </authorList>
    </citation>
    <scope>NUCLEOTIDE SEQUENCE</scope>
</reference>
<keyword evidence="2" id="KW-0813">Transport</keyword>
<feature type="compositionally biased region" description="Basic and acidic residues" evidence="6">
    <location>
        <begin position="192"/>
        <end position="215"/>
    </location>
</feature>
<dbReference type="Pfam" id="PF01237">
    <property type="entry name" value="Oxysterol_BP"/>
    <property type="match status" value="1"/>
</dbReference>
<evidence type="ECO:0000256" key="2">
    <source>
        <dbReference type="ARBA" id="ARBA00022448"/>
    </source>
</evidence>
<proteinExistence type="inferred from homology"/>
<dbReference type="SUPFAM" id="SSF50729">
    <property type="entry name" value="PH domain-like"/>
    <property type="match status" value="1"/>
</dbReference>
<name>A0ABN7NCB5_TIMPD</name>
<dbReference type="EMBL" id="CAJPIN010000425">
    <property type="protein sequence ID" value="CAG2053491.1"/>
    <property type="molecule type" value="Genomic_DNA"/>
</dbReference>
<keyword evidence="5" id="KW-0446">Lipid-binding</keyword>
<keyword evidence="3" id="KW-0597">Phosphoprotein</keyword>
<evidence type="ECO:0000256" key="6">
    <source>
        <dbReference type="SAM" id="MobiDB-lite"/>
    </source>
</evidence>
<organism evidence="8 9">
    <name type="scientific">Timema podura</name>
    <name type="common">Walking stick</name>
    <dbReference type="NCBI Taxonomy" id="61482"/>
    <lineage>
        <taxon>Eukaryota</taxon>
        <taxon>Metazoa</taxon>
        <taxon>Ecdysozoa</taxon>
        <taxon>Arthropoda</taxon>
        <taxon>Hexapoda</taxon>
        <taxon>Insecta</taxon>
        <taxon>Pterygota</taxon>
        <taxon>Neoptera</taxon>
        <taxon>Polyneoptera</taxon>
        <taxon>Phasmatodea</taxon>
        <taxon>Timematodea</taxon>
        <taxon>Timematoidea</taxon>
        <taxon>Timematidae</taxon>
        <taxon>Timema</taxon>
    </lineage>
</organism>
<evidence type="ECO:0000256" key="5">
    <source>
        <dbReference type="ARBA" id="ARBA00023121"/>
    </source>
</evidence>
<gene>
    <name evidence="8" type="ORF">TPAB3V08_LOCUS544</name>
</gene>
<dbReference type="PANTHER" id="PTHR10972">
    <property type="entry name" value="OXYSTEROL-BINDING PROTEIN-RELATED"/>
    <property type="match status" value="1"/>
</dbReference>
<evidence type="ECO:0000259" key="7">
    <source>
        <dbReference type="PROSITE" id="PS50003"/>
    </source>
</evidence>
<evidence type="ECO:0000256" key="1">
    <source>
        <dbReference type="ARBA" id="ARBA00008842"/>
    </source>
</evidence>
<sequence>MAHTCRGTISLFGALIHTEDACAFVVSNGGTQTFHLKATNEVERQRWVTALELAKARAIRTIESEDEEEDYDTSVNSQKNEFENMLKSLSTKLEDLQTCSELISKHGAALQRSLSELETLESDAETSTHLKSVNERATLFRITANAMLNTCSEYLNMAQVHGSKWQRLLQHERDQKLRLENMVEQLARQHSNLEKAAKEHQIPTRDSVDNSRHQTSDQSVSPSVSDGVTRRFDEVCVVRASPSEEDDEVEFYDAQEHIASHDGTTKSNFVLKIPMGHHRTVSDISMGSQMMDGSDETSGSGSDVDDTDTKVFVISSNNPGVGEKMEWQLKEENVASSQLALIKPPQEDSNSSGCRKRRTRIPDKPNYPLSLWSIMKNCIGKDLSKIPIPVNFSEPLSMLQRLTEDYEYANILDKAAKCTDVCEQLAYVAAFTISAYSTTSNRTGKPFNPLLGETFECDRMDDLGWKSISEQVSHHPPMVAQFCEGRGWRCWQEFTMASKFRGKYLQVIPLGIAHLEFSGSGNHYTWRKVTTTVHNIIVGKLWVDQHGDMDIVNHTTGVKCHLKYIPYSYFSRDVQRKVTGFVEDQDGNARWVLSGTWDDKIDIAPVIESSGSPKNPVFKTGPYMTAWERKLPPEDSERYYNFTELACQLNEMEEGVAPTDSRRRPDQRLMENGLWNEANVEKVRLEEKQRAARRIREANAEKAAAEGKPYPPYEPIWFKKELDLGWATLSPIATNGELAIKVWRI</sequence>
<protein>
    <recommendedName>
        <fullName evidence="7">PH domain-containing protein</fullName>
    </recommendedName>
</protein>
<dbReference type="InterPro" id="IPR037239">
    <property type="entry name" value="OSBP_sf"/>
</dbReference>
<feature type="region of interest" description="Disordered" evidence="6">
    <location>
        <begin position="192"/>
        <end position="226"/>
    </location>
</feature>
<dbReference type="InterPro" id="IPR000648">
    <property type="entry name" value="Oxysterol-bd"/>
</dbReference>
<comment type="caution">
    <text evidence="8">The sequence shown here is derived from an EMBL/GenBank/DDBJ whole genome shotgun (WGS) entry which is preliminary data.</text>
</comment>
<keyword evidence="9" id="KW-1185">Reference proteome</keyword>